<dbReference type="Proteomes" id="UP001152795">
    <property type="component" value="Unassembled WGS sequence"/>
</dbReference>
<keyword evidence="5" id="KW-1185">Reference proteome</keyword>
<proteinExistence type="predicted"/>
<dbReference type="PROSITE" id="PS50196">
    <property type="entry name" value="RANBD1"/>
    <property type="match status" value="1"/>
</dbReference>
<feature type="compositionally biased region" description="Polar residues" evidence="3">
    <location>
        <begin position="483"/>
        <end position="493"/>
    </location>
</feature>
<evidence type="ECO:0000313" key="4">
    <source>
        <dbReference type="EMBL" id="CAB3998461.1"/>
    </source>
</evidence>
<evidence type="ECO:0000256" key="1">
    <source>
        <dbReference type="ARBA" id="ARBA00004123"/>
    </source>
</evidence>
<organism evidence="4 5">
    <name type="scientific">Paramuricea clavata</name>
    <name type="common">Red gorgonian</name>
    <name type="synonym">Violescent sea-whip</name>
    <dbReference type="NCBI Taxonomy" id="317549"/>
    <lineage>
        <taxon>Eukaryota</taxon>
        <taxon>Metazoa</taxon>
        <taxon>Cnidaria</taxon>
        <taxon>Anthozoa</taxon>
        <taxon>Octocorallia</taxon>
        <taxon>Malacalcyonacea</taxon>
        <taxon>Plexauridae</taxon>
        <taxon>Paramuricea</taxon>
    </lineage>
</organism>
<dbReference type="GO" id="GO:0006611">
    <property type="term" value="P:protein export from nucleus"/>
    <property type="evidence" value="ECO:0007669"/>
    <property type="project" value="TreeGrafter"/>
</dbReference>
<evidence type="ECO:0000313" key="5">
    <source>
        <dbReference type="Proteomes" id="UP001152795"/>
    </source>
</evidence>
<dbReference type="InterPro" id="IPR000156">
    <property type="entry name" value="Ran_bind_dom"/>
</dbReference>
<dbReference type="SUPFAM" id="SSF50729">
    <property type="entry name" value="PH domain-like"/>
    <property type="match status" value="1"/>
</dbReference>
<dbReference type="PANTHER" id="PTHR23138:SF142">
    <property type="entry name" value="RAN-BINDING PROTEIN 3B-RELATED"/>
    <property type="match status" value="1"/>
</dbReference>
<dbReference type="PANTHER" id="PTHR23138">
    <property type="entry name" value="RAN BINDING PROTEIN"/>
    <property type="match status" value="1"/>
</dbReference>
<feature type="region of interest" description="Disordered" evidence="3">
    <location>
        <begin position="57"/>
        <end position="86"/>
    </location>
</feature>
<keyword evidence="2" id="KW-0539">Nucleus</keyword>
<feature type="compositionally biased region" description="Low complexity" evidence="3">
    <location>
        <begin position="169"/>
        <end position="180"/>
    </location>
</feature>
<gene>
    <name evidence="4" type="ORF">PACLA_8A017242</name>
</gene>
<feature type="region of interest" description="Disordered" evidence="3">
    <location>
        <begin position="427"/>
        <end position="493"/>
    </location>
</feature>
<comment type="subcellular location">
    <subcellularLocation>
        <location evidence="1">Nucleus</location>
    </subcellularLocation>
</comment>
<reference evidence="4" key="1">
    <citation type="submission" date="2020-04" db="EMBL/GenBank/DDBJ databases">
        <authorList>
            <person name="Alioto T."/>
            <person name="Alioto T."/>
            <person name="Gomez Garrido J."/>
        </authorList>
    </citation>
    <scope>NUCLEOTIDE SEQUENCE</scope>
    <source>
        <strain evidence="4">A484AB</strain>
    </source>
</reference>
<dbReference type="SMART" id="SM00160">
    <property type="entry name" value="RanBD"/>
    <property type="match status" value="1"/>
</dbReference>
<feature type="region of interest" description="Disordered" evidence="3">
    <location>
        <begin position="141"/>
        <end position="199"/>
    </location>
</feature>
<feature type="compositionally biased region" description="Basic and acidic residues" evidence="3">
    <location>
        <begin position="142"/>
        <end position="168"/>
    </location>
</feature>
<evidence type="ECO:0000256" key="3">
    <source>
        <dbReference type="SAM" id="MobiDB-lite"/>
    </source>
</evidence>
<name>A0A6S7HVM8_PARCT</name>
<accession>A0A6S7HVM8</accession>
<dbReference type="InterPro" id="IPR011993">
    <property type="entry name" value="PH-like_dom_sf"/>
</dbReference>
<feature type="compositionally biased region" description="Basic and acidic residues" evidence="3">
    <location>
        <begin position="427"/>
        <end position="476"/>
    </location>
</feature>
<dbReference type="Gene3D" id="2.30.29.30">
    <property type="entry name" value="Pleckstrin-homology domain (PH domain)/Phosphotyrosine-binding domain (PTB)"/>
    <property type="match status" value="1"/>
</dbReference>
<sequence>MEELLISGSWRAWPVNERKPLNMAEVTSSTSSEGFSTVSTSSTATVVAPPKFVFGSGMSKRVKQNMDDDESDTSEQEEEQTAGDVDFLEYASAAVKRSADSDDESAEFCPDFSFVPKKIKKRETAEGSSVLRPSALSAIAEKLAHPKQEGETNTDKVKEVDQSAKTHGESSNSNSSSESSTTVSRPHLIDTPASLNSGTQSQNYFHQFLSGTSSSSTSESKGAFVFGQNIRDRVNVEMPSKESEKIPTTVTEKVTSPKSLADVADTATKPDVDAETGGSSIAAAAQKYESEHSPPKKNLAEIHVMTGEEDERNVIQVSCRLFVFCKETHSWLGRGRVTLKLNDHCTLNAEGTFHSRLVARTQGNLRLVLNTKLWPEMVVEKASDKAIRVSAMEDGNVNLYLIMTATREAIQLYTAIDRRIETLKREKAIEKETGGESPESGEKTESEQKEDKETDDLEDKKLENIDKETDQKETSNKDATPASECQTETDNAV</sequence>
<dbReference type="GO" id="GO:0005634">
    <property type="term" value="C:nucleus"/>
    <property type="evidence" value="ECO:0007669"/>
    <property type="project" value="UniProtKB-SubCell"/>
</dbReference>
<protein>
    <submittedName>
        <fullName evidence="4">Ran-binding 3 isoform X5</fullName>
    </submittedName>
</protein>
<dbReference type="AlphaFoldDB" id="A0A6S7HVM8"/>
<comment type="caution">
    <text evidence="4">The sequence shown here is derived from an EMBL/GenBank/DDBJ whole genome shotgun (WGS) entry which is preliminary data.</text>
</comment>
<dbReference type="EMBL" id="CACRXK020003362">
    <property type="protein sequence ID" value="CAB3998461.1"/>
    <property type="molecule type" value="Genomic_DNA"/>
</dbReference>
<dbReference type="Pfam" id="PF00638">
    <property type="entry name" value="Ran_BP1"/>
    <property type="match status" value="1"/>
</dbReference>
<dbReference type="InterPro" id="IPR045255">
    <property type="entry name" value="RanBP1-like"/>
</dbReference>
<dbReference type="CDD" id="cd13180">
    <property type="entry name" value="RanBD_RanBP3"/>
    <property type="match status" value="1"/>
</dbReference>
<evidence type="ECO:0000256" key="2">
    <source>
        <dbReference type="ARBA" id="ARBA00023242"/>
    </source>
</evidence>
<dbReference type="OrthoDB" id="185618at2759"/>
<feature type="compositionally biased region" description="Acidic residues" evidence="3">
    <location>
        <begin position="67"/>
        <end position="81"/>
    </location>
</feature>